<dbReference type="Pfam" id="PF00753">
    <property type="entry name" value="Lactamase_B"/>
    <property type="match status" value="1"/>
</dbReference>
<dbReference type="PANTHER" id="PTHR42951:SF22">
    <property type="entry name" value="METALLO BETA-LACTAMASE SUPERFAMILY LIPOPROTEIN"/>
    <property type="match status" value="1"/>
</dbReference>
<protein>
    <submittedName>
        <fullName evidence="2">MBL fold metallo-hydrolase</fullName>
    </submittedName>
</protein>
<accession>A0A923L0Q1</accession>
<dbReference type="Gene3D" id="3.60.15.10">
    <property type="entry name" value="Ribonuclease Z/Hydroxyacylglutathione hydrolase-like"/>
    <property type="match status" value="1"/>
</dbReference>
<dbReference type="InterPro" id="IPR036866">
    <property type="entry name" value="RibonucZ/Hydroxyglut_hydro"/>
</dbReference>
<name>A0A923L0Q1_9FIRM</name>
<dbReference type="SUPFAM" id="SSF56281">
    <property type="entry name" value="Metallo-hydrolase/oxidoreductase"/>
    <property type="match status" value="1"/>
</dbReference>
<evidence type="ECO:0000313" key="3">
    <source>
        <dbReference type="Proteomes" id="UP000659630"/>
    </source>
</evidence>
<dbReference type="InterPro" id="IPR050855">
    <property type="entry name" value="NDM-1-like"/>
</dbReference>
<dbReference type="EMBL" id="JACONZ010000001">
    <property type="protein sequence ID" value="MBC5580717.1"/>
    <property type="molecule type" value="Genomic_DNA"/>
</dbReference>
<proteinExistence type="predicted"/>
<evidence type="ECO:0000259" key="1">
    <source>
        <dbReference type="SMART" id="SM00849"/>
    </source>
</evidence>
<keyword evidence="3" id="KW-1185">Reference proteome</keyword>
<dbReference type="AlphaFoldDB" id="A0A923L0Q1"/>
<reference evidence="2" key="1">
    <citation type="submission" date="2020-08" db="EMBL/GenBank/DDBJ databases">
        <title>Genome public.</title>
        <authorList>
            <person name="Liu C."/>
            <person name="Sun Q."/>
        </authorList>
    </citation>
    <scope>NUCLEOTIDE SEQUENCE</scope>
    <source>
        <strain evidence="2">BX8</strain>
    </source>
</reference>
<gene>
    <name evidence="2" type="ORF">H8S23_04295</name>
</gene>
<dbReference type="RefSeq" id="WP_186887051.1">
    <property type="nucleotide sequence ID" value="NZ_JACONZ010000001.1"/>
</dbReference>
<evidence type="ECO:0000313" key="2">
    <source>
        <dbReference type="EMBL" id="MBC5580717.1"/>
    </source>
</evidence>
<sequence length="335" mass="38810">MRGQMWPIEGLSKARRIKWDAPQNQISWAYMKELREHDKTRRVYGVNPYIEVYQFRDNLYSLFHPNCDGMGDVWMHLIVGPEKAMLIDTGYGLGDLKGLVDEITGGKEVIVVNTHDHFDHAYGNCRFGRVYCHEYLVPYLETQHEHMWDYLFDAFGNNIWLDFDRKDLPVFQKYEILGVPDGTTWDLGGGYEVELIFTGGHAAGHAAYLDKHDRILFTGDNICSDVSGCGSVNITRGNGPYQECTQLSFYRDRVKLLVDRMDEYDYIFPQHFMLNLENNLMPNILEALDDILADPANCDYKIESWGKDRTVKNERFFKFVKGFSVIGYGYKPEGK</sequence>
<dbReference type="InterPro" id="IPR001279">
    <property type="entry name" value="Metallo-B-lactamas"/>
</dbReference>
<dbReference type="SMART" id="SM00849">
    <property type="entry name" value="Lactamase_B"/>
    <property type="match status" value="1"/>
</dbReference>
<dbReference type="PANTHER" id="PTHR42951">
    <property type="entry name" value="METALLO-BETA-LACTAMASE DOMAIN-CONTAINING"/>
    <property type="match status" value="1"/>
</dbReference>
<dbReference type="Proteomes" id="UP000659630">
    <property type="component" value="Unassembled WGS sequence"/>
</dbReference>
<feature type="domain" description="Metallo-beta-lactamase" evidence="1">
    <location>
        <begin position="72"/>
        <end position="271"/>
    </location>
</feature>
<organism evidence="2 3">
    <name type="scientific">Anaerofilum hominis</name>
    <dbReference type="NCBI Taxonomy" id="2763016"/>
    <lineage>
        <taxon>Bacteria</taxon>
        <taxon>Bacillati</taxon>
        <taxon>Bacillota</taxon>
        <taxon>Clostridia</taxon>
        <taxon>Eubacteriales</taxon>
        <taxon>Oscillospiraceae</taxon>
        <taxon>Anaerofilum</taxon>
    </lineage>
</organism>
<comment type="caution">
    <text evidence="2">The sequence shown here is derived from an EMBL/GenBank/DDBJ whole genome shotgun (WGS) entry which is preliminary data.</text>
</comment>